<feature type="transmembrane region" description="Helical" evidence="7">
    <location>
        <begin position="108"/>
        <end position="127"/>
    </location>
</feature>
<evidence type="ECO:0000256" key="2">
    <source>
        <dbReference type="ARBA" id="ARBA00006464"/>
    </source>
</evidence>
<dbReference type="NCBIfam" id="TIGR03023">
    <property type="entry name" value="WcaJ_sugtrans"/>
    <property type="match status" value="1"/>
</dbReference>
<dbReference type="InterPro" id="IPR003362">
    <property type="entry name" value="Bact_transf"/>
</dbReference>
<reference evidence="9 10" key="1">
    <citation type="journal article" date="2019" name="Int. J. Syst. Evol. Microbiol.">
        <title>The Global Catalogue of Microorganisms (GCM) 10K type strain sequencing project: providing services to taxonomists for standard genome sequencing and annotation.</title>
        <authorList>
            <consortium name="The Broad Institute Genomics Platform"/>
            <consortium name="The Broad Institute Genome Sequencing Center for Infectious Disease"/>
            <person name="Wu L."/>
            <person name="Ma J."/>
        </authorList>
    </citation>
    <scope>NUCLEOTIDE SEQUENCE [LARGE SCALE GENOMIC DNA]</scope>
    <source>
        <strain evidence="9 10">JCM 15503</strain>
    </source>
</reference>
<keyword evidence="10" id="KW-1185">Reference proteome</keyword>
<feature type="transmembrane region" description="Helical" evidence="7">
    <location>
        <begin position="75"/>
        <end position="96"/>
    </location>
</feature>
<dbReference type="PANTHER" id="PTHR30576:SF21">
    <property type="entry name" value="UDP-GLUCOSE:UNDECAPRENYL-PHOSPHATE GLUCOSE-1-PHOSPHATE TRANSFERASE"/>
    <property type="match status" value="1"/>
</dbReference>
<evidence type="ECO:0000259" key="8">
    <source>
        <dbReference type="Pfam" id="PF02397"/>
    </source>
</evidence>
<keyword evidence="3" id="KW-0808">Transferase</keyword>
<evidence type="ECO:0000256" key="6">
    <source>
        <dbReference type="ARBA" id="ARBA00023136"/>
    </source>
</evidence>
<evidence type="ECO:0000256" key="1">
    <source>
        <dbReference type="ARBA" id="ARBA00004141"/>
    </source>
</evidence>
<dbReference type="Proteomes" id="UP001500279">
    <property type="component" value="Unassembled WGS sequence"/>
</dbReference>
<feature type="domain" description="Bacterial sugar transferase" evidence="8">
    <location>
        <begin position="274"/>
        <end position="458"/>
    </location>
</feature>
<feature type="transmembrane region" description="Helical" evidence="7">
    <location>
        <begin position="20"/>
        <end position="38"/>
    </location>
</feature>
<dbReference type="InterPro" id="IPR017475">
    <property type="entry name" value="EPS_sugar_tfrase"/>
</dbReference>
<evidence type="ECO:0000256" key="4">
    <source>
        <dbReference type="ARBA" id="ARBA00022692"/>
    </source>
</evidence>
<keyword evidence="5 7" id="KW-1133">Transmembrane helix</keyword>
<organism evidence="9 10">
    <name type="scientific">Ideonella azotifigens</name>
    <dbReference type="NCBI Taxonomy" id="513160"/>
    <lineage>
        <taxon>Bacteria</taxon>
        <taxon>Pseudomonadati</taxon>
        <taxon>Pseudomonadota</taxon>
        <taxon>Betaproteobacteria</taxon>
        <taxon>Burkholderiales</taxon>
        <taxon>Sphaerotilaceae</taxon>
        <taxon>Ideonella</taxon>
    </lineage>
</organism>
<dbReference type="InterPro" id="IPR017473">
    <property type="entry name" value="Undecaprenyl-P_gluc_Ptfrase"/>
</dbReference>
<dbReference type="PANTHER" id="PTHR30576">
    <property type="entry name" value="COLANIC BIOSYNTHESIS UDP-GLUCOSE LIPID CARRIER TRANSFERASE"/>
    <property type="match status" value="1"/>
</dbReference>
<feature type="transmembrane region" description="Helical" evidence="7">
    <location>
        <begin position="279"/>
        <end position="300"/>
    </location>
</feature>
<name>A0ABN1JIK9_9BURK</name>
<sequence>MMDDRSATRLFLNSPPSVSALIAAVLEPGIAALGLVIAHDVFAEPFDGPAKALVLLLLVMMFPGVNRFGRRGIGVGLDIVLTWSGILAVLALLGYATDSLREFDRRMLSAWAVAVPLVQWACVAAGGQWMRRHAAQPQAQRPAVIVGANGMSLRVADMLSLRRDQGRELLGVFDDREHTRVDLPPHVALRGTLAELPAYIDAHGVKDVFITLPLTSQPRILGLMESLQNTTASLHFVPDVHGFSIIQGRLEDMGGVPVVGLLGSPFTGVNWLLKRTSDLLLSSLILLAISPILVLLAIGVKRSSPGPVIFKQRRTGLDGEIIEVYKFRSMTTEDNGPVVVQATRGDPRITPFGAFIRRTSLDELPQFINVLQGRMSIVGPRPHAVAHNEQYRKIVKAYMARHKVKPGITGWAQVNGLRGETDTVEKMARRVEYDLEYLRHWSLGLDLSIIFRTAKMMFFDRGAY</sequence>
<protein>
    <submittedName>
        <fullName evidence="9">Undecaprenyl-phosphate glucose phosphotransferase</fullName>
    </submittedName>
</protein>
<evidence type="ECO:0000256" key="5">
    <source>
        <dbReference type="ARBA" id="ARBA00022989"/>
    </source>
</evidence>
<keyword evidence="6 7" id="KW-0472">Membrane</keyword>
<evidence type="ECO:0000256" key="7">
    <source>
        <dbReference type="SAM" id="Phobius"/>
    </source>
</evidence>
<gene>
    <name evidence="9" type="ORF">GCM10009107_02290</name>
</gene>
<comment type="subcellular location">
    <subcellularLocation>
        <location evidence="1">Membrane</location>
        <topology evidence="1">Multi-pass membrane protein</topology>
    </subcellularLocation>
</comment>
<dbReference type="Pfam" id="PF13727">
    <property type="entry name" value="CoA_binding_3"/>
    <property type="match status" value="1"/>
</dbReference>
<evidence type="ECO:0000256" key="3">
    <source>
        <dbReference type="ARBA" id="ARBA00022679"/>
    </source>
</evidence>
<keyword evidence="4 7" id="KW-0812">Transmembrane</keyword>
<dbReference type="NCBIfam" id="TIGR03025">
    <property type="entry name" value="EPS_sugtrans"/>
    <property type="match status" value="1"/>
</dbReference>
<dbReference type="EMBL" id="BAAAEW010000003">
    <property type="protein sequence ID" value="GAA0740557.1"/>
    <property type="molecule type" value="Genomic_DNA"/>
</dbReference>
<feature type="transmembrane region" description="Helical" evidence="7">
    <location>
        <begin position="50"/>
        <end position="68"/>
    </location>
</feature>
<comment type="similarity">
    <text evidence="2">Belongs to the bacterial sugar transferase family.</text>
</comment>
<evidence type="ECO:0000313" key="9">
    <source>
        <dbReference type="EMBL" id="GAA0740557.1"/>
    </source>
</evidence>
<dbReference type="Gene3D" id="3.40.50.720">
    <property type="entry name" value="NAD(P)-binding Rossmann-like Domain"/>
    <property type="match status" value="1"/>
</dbReference>
<dbReference type="RefSeq" id="WP_141286727.1">
    <property type="nucleotide sequence ID" value="NZ_BAAAEW010000003.1"/>
</dbReference>
<proteinExistence type="inferred from homology"/>
<evidence type="ECO:0000313" key="10">
    <source>
        <dbReference type="Proteomes" id="UP001500279"/>
    </source>
</evidence>
<accession>A0ABN1JIK9</accession>
<dbReference type="Pfam" id="PF02397">
    <property type="entry name" value="Bac_transf"/>
    <property type="match status" value="1"/>
</dbReference>
<comment type="caution">
    <text evidence="9">The sequence shown here is derived from an EMBL/GenBank/DDBJ whole genome shotgun (WGS) entry which is preliminary data.</text>
</comment>